<dbReference type="InterPro" id="IPR023996">
    <property type="entry name" value="TonB-dep_OMP_SusC/RagA"/>
</dbReference>
<evidence type="ECO:0000256" key="7">
    <source>
        <dbReference type="RuleBase" id="RU003357"/>
    </source>
</evidence>
<feature type="domain" description="Secretin/TonB short N-terminal" evidence="8">
    <location>
        <begin position="69"/>
        <end position="120"/>
    </location>
</feature>
<dbReference type="Pfam" id="PF07660">
    <property type="entry name" value="STN"/>
    <property type="match status" value="1"/>
</dbReference>
<dbReference type="OrthoDB" id="604358at2"/>
<dbReference type="Gene3D" id="2.170.130.10">
    <property type="entry name" value="TonB-dependent receptor, plug domain"/>
    <property type="match status" value="1"/>
</dbReference>
<keyword evidence="5 6" id="KW-0998">Cell outer membrane</keyword>
<dbReference type="InterPro" id="IPR037066">
    <property type="entry name" value="Plug_dom_sf"/>
</dbReference>
<dbReference type="SUPFAM" id="SSF56935">
    <property type="entry name" value="Porins"/>
    <property type="match status" value="1"/>
</dbReference>
<keyword evidence="2" id="KW-0406">Ion transport</keyword>
<dbReference type="STRING" id="652787.SAMN05216490_4468"/>
<evidence type="ECO:0000313" key="10">
    <source>
        <dbReference type="Proteomes" id="UP000199679"/>
    </source>
</evidence>
<protein>
    <submittedName>
        <fullName evidence="9">TonB-linked outer membrane protein, SusC/RagA family</fullName>
    </submittedName>
</protein>
<dbReference type="Gene3D" id="2.60.40.1120">
    <property type="entry name" value="Carboxypeptidase-like, regulatory domain"/>
    <property type="match status" value="1"/>
</dbReference>
<keyword evidence="6" id="KW-0812">Transmembrane</keyword>
<dbReference type="Proteomes" id="UP000199679">
    <property type="component" value="Chromosome I"/>
</dbReference>
<name>A0A1H2BYE7_MUCMA</name>
<comment type="similarity">
    <text evidence="6 7">Belongs to the TonB-dependent receptor family.</text>
</comment>
<dbReference type="SMART" id="SM00965">
    <property type="entry name" value="STN"/>
    <property type="match status" value="1"/>
</dbReference>
<dbReference type="InterPro" id="IPR008969">
    <property type="entry name" value="CarboxyPept-like_regulatory"/>
</dbReference>
<dbReference type="NCBIfam" id="TIGR04056">
    <property type="entry name" value="OMP_RagA_SusC"/>
    <property type="match status" value="1"/>
</dbReference>
<evidence type="ECO:0000256" key="1">
    <source>
        <dbReference type="ARBA" id="ARBA00022448"/>
    </source>
</evidence>
<keyword evidence="1 6" id="KW-0813">Transport</keyword>
<evidence type="ECO:0000256" key="6">
    <source>
        <dbReference type="PROSITE-ProRule" id="PRU01360"/>
    </source>
</evidence>
<dbReference type="Pfam" id="PF00593">
    <property type="entry name" value="TonB_dep_Rec_b-barrel"/>
    <property type="match status" value="1"/>
</dbReference>
<dbReference type="Pfam" id="PF13715">
    <property type="entry name" value="CarbopepD_reg_2"/>
    <property type="match status" value="1"/>
</dbReference>
<evidence type="ECO:0000256" key="5">
    <source>
        <dbReference type="ARBA" id="ARBA00023237"/>
    </source>
</evidence>
<dbReference type="InterPro" id="IPR000531">
    <property type="entry name" value="Beta-barrel_TonB"/>
</dbReference>
<dbReference type="GO" id="GO:0009279">
    <property type="term" value="C:cell outer membrane"/>
    <property type="evidence" value="ECO:0007669"/>
    <property type="project" value="UniProtKB-SubCell"/>
</dbReference>
<sequence length="1154" mass="128288">MNFYTLPGLLRINRRQLIKTFLIMKITMLLIIIICLRASASTYAQNISLSEKNVTIEKVIGKIKQQSAYVFWYESKLLKDAHPVTITVQNGTIRQTLDLLLKDQPLVYEIVDNTIVISEKPAPSPQSQLPQNITGKVIDDKGLPLPGVNVVIKGTQKGTVTDNNGNYKLAAERDQVIVFKFIGFIKQEVVVGELKEVNITLKPDQSNLDEITIVGYGSQKKVNLTGAVSSIGGEILEDKPIPNIGRGLMGQLPGLTITSADGQPGRAATFNIWGFTSINGGSPLILVDGIETNINDINPDDVASATVLKDAASSAVYGSRAAFGVVLITTKEGRKGDPKITYSFNYALHKITDLPDVVTDPSTVVSYKNQAYAAYYGVNMYNSTQVAYANARSKNSSLPATIVDPNNPTQYDYLGNTNWFNVLYKPINTSSIQNVSVSGGTDKITYYVSADYNNQGGVFRYDPDYYNRFNMRAKLDFKLTSWLHVYTNSAYNRTIYNAPSLWTSDYTTGDLYHEIGRQNSLNVLYNPDGSYTQSGALIGFLKDGARSNTVTNEPQNTIGFATSFFKDTWRIKGDYTFRSTSDYNQTSQVAVPYETGPTQQVYYAGHSNASAWADDNSYTAINIYTEYEKTFGKHYFKGMIGFNQEENNYNTFSAENDNLISSDIGYLSQTTGTTPAVTGSGYQWAVRGAFSRLNYMYDNKYLLELDGRYDGSSRFPINNQYTFNPSASVGWRISEEPFFKSLTNVVNNLKLRASYGSLGNDQSLGNYSFIPTLSSGNVSNVLGGIQPLAVYPPNLVSSSLTWEKIYNSVLGVDFSLFHKLDVTFNVYQRDTKNMITQGYQLPAVLGATQPLENAADLRTSGWDINLTYNDKFDLAGKPFNYSLRANVWDSQTVITRYNNPTRNWYNGDYYVGEHVGDVWGLTDVGIFQTNAAAKAAPDQSLLAGYYPNMNQAGEMQYADLNHDGKITFGNGTVSNPGDAKVIGNTSPRYNFGAGGNFSWNDFDFSIFFQGVGKETFVPSEGYYWSLFFAPYENLNTTILNNTWTPQNPNAFFPSLKGWRDDAGNYQDLAIPQTRYIYSAAYIRLKNLTVGYSIPTPLLKKIGVDKIRVYFSGEDLWESDKLPQGFDPEGLNGSWGSGKVYPFQREYSFGLSAKF</sequence>
<organism evidence="9 10">
    <name type="scientific">Mucilaginibacter mallensis</name>
    <dbReference type="NCBI Taxonomy" id="652787"/>
    <lineage>
        <taxon>Bacteria</taxon>
        <taxon>Pseudomonadati</taxon>
        <taxon>Bacteroidota</taxon>
        <taxon>Sphingobacteriia</taxon>
        <taxon>Sphingobacteriales</taxon>
        <taxon>Sphingobacteriaceae</taxon>
        <taxon>Mucilaginibacter</taxon>
    </lineage>
</organism>
<dbReference type="GO" id="GO:0006826">
    <property type="term" value="P:iron ion transport"/>
    <property type="evidence" value="ECO:0007669"/>
    <property type="project" value="UniProtKB-KW"/>
</dbReference>
<keyword evidence="7" id="KW-0798">TonB box</keyword>
<reference evidence="9 10" key="1">
    <citation type="submission" date="2016-10" db="EMBL/GenBank/DDBJ databases">
        <authorList>
            <person name="de Groot N.N."/>
        </authorList>
    </citation>
    <scope>NUCLEOTIDE SEQUENCE [LARGE SCALE GENOMIC DNA]</scope>
    <source>
        <strain evidence="9 10">MP1X4</strain>
    </source>
</reference>
<gene>
    <name evidence="9" type="ORF">SAMN05216490_4468</name>
</gene>
<evidence type="ECO:0000256" key="2">
    <source>
        <dbReference type="ARBA" id="ARBA00022496"/>
    </source>
</evidence>
<evidence type="ECO:0000313" key="9">
    <source>
        <dbReference type="EMBL" id="SDT63370.1"/>
    </source>
</evidence>
<evidence type="ECO:0000256" key="3">
    <source>
        <dbReference type="ARBA" id="ARBA00023004"/>
    </source>
</evidence>
<dbReference type="InterPro" id="IPR023997">
    <property type="entry name" value="TonB-dep_OMP_SusC/RagA_CS"/>
</dbReference>
<accession>A0A1H2BYE7</accession>
<evidence type="ECO:0000256" key="4">
    <source>
        <dbReference type="ARBA" id="ARBA00023136"/>
    </source>
</evidence>
<dbReference type="Pfam" id="PF07715">
    <property type="entry name" value="Plug"/>
    <property type="match status" value="1"/>
</dbReference>
<dbReference type="NCBIfam" id="TIGR04057">
    <property type="entry name" value="SusC_RagA_signa"/>
    <property type="match status" value="1"/>
</dbReference>
<evidence type="ECO:0000259" key="8">
    <source>
        <dbReference type="SMART" id="SM00965"/>
    </source>
</evidence>
<dbReference type="InterPro" id="IPR039426">
    <property type="entry name" value="TonB-dep_rcpt-like"/>
</dbReference>
<dbReference type="InterPro" id="IPR011662">
    <property type="entry name" value="Secretin/TonB_short_N"/>
</dbReference>
<keyword evidence="3" id="KW-0408">Iron</keyword>
<proteinExistence type="inferred from homology"/>
<dbReference type="EMBL" id="LT629740">
    <property type="protein sequence ID" value="SDT63370.1"/>
    <property type="molecule type" value="Genomic_DNA"/>
</dbReference>
<dbReference type="AlphaFoldDB" id="A0A1H2BYE7"/>
<dbReference type="PROSITE" id="PS52016">
    <property type="entry name" value="TONB_DEPENDENT_REC_3"/>
    <property type="match status" value="1"/>
</dbReference>
<keyword evidence="4 6" id="KW-0472">Membrane</keyword>
<keyword evidence="6" id="KW-1134">Transmembrane beta strand</keyword>
<keyword evidence="2" id="KW-0410">Iron transport</keyword>
<comment type="subcellular location">
    <subcellularLocation>
        <location evidence="6">Cell outer membrane</location>
        <topology evidence="6">Multi-pass membrane protein</topology>
    </subcellularLocation>
</comment>
<dbReference type="InterPro" id="IPR012910">
    <property type="entry name" value="Plug_dom"/>
</dbReference>
<dbReference type="SUPFAM" id="SSF49464">
    <property type="entry name" value="Carboxypeptidase regulatory domain-like"/>
    <property type="match status" value="1"/>
</dbReference>
<keyword evidence="10" id="KW-1185">Reference proteome</keyword>